<keyword evidence="18" id="KW-1185">Reference proteome</keyword>
<keyword evidence="10" id="KW-0067">ATP-binding</keyword>
<evidence type="ECO:0000313" key="17">
    <source>
        <dbReference type="EMBL" id="MCY9527939.1"/>
    </source>
</evidence>
<keyword evidence="9 17" id="KW-0418">Kinase</keyword>
<gene>
    <name evidence="17" type="ORF">M5X04_01110</name>
</gene>
<dbReference type="RefSeq" id="WP_021256116.1">
    <property type="nucleotide sequence ID" value="NZ_JAMDLY010000004.1"/>
</dbReference>
<evidence type="ECO:0000256" key="4">
    <source>
        <dbReference type="ARBA" id="ARBA00022475"/>
    </source>
</evidence>
<dbReference type="GO" id="GO:0016301">
    <property type="term" value="F:kinase activity"/>
    <property type="evidence" value="ECO:0007669"/>
    <property type="project" value="UniProtKB-KW"/>
</dbReference>
<proteinExistence type="predicted"/>
<dbReference type="InterPro" id="IPR003594">
    <property type="entry name" value="HATPase_dom"/>
</dbReference>
<dbReference type="InterPro" id="IPR036890">
    <property type="entry name" value="HATPase_C_sf"/>
</dbReference>
<evidence type="ECO:0000259" key="15">
    <source>
        <dbReference type="PROSITE" id="PS50109"/>
    </source>
</evidence>
<dbReference type="InterPro" id="IPR050398">
    <property type="entry name" value="HssS/ArlS-like"/>
</dbReference>
<dbReference type="SUPFAM" id="SSF47384">
    <property type="entry name" value="Homodimeric domain of signal transducing histidine kinase"/>
    <property type="match status" value="1"/>
</dbReference>
<evidence type="ECO:0000256" key="9">
    <source>
        <dbReference type="ARBA" id="ARBA00022777"/>
    </source>
</evidence>
<dbReference type="SMART" id="SM00387">
    <property type="entry name" value="HATPase_c"/>
    <property type="match status" value="1"/>
</dbReference>
<evidence type="ECO:0000256" key="11">
    <source>
        <dbReference type="ARBA" id="ARBA00022989"/>
    </source>
</evidence>
<evidence type="ECO:0000256" key="1">
    <source>
        <dbReference type="ARBA" id="ARBA00000085"/>
    </source>
</evidence>
<dbReference type="Pfam" id="PF00672">
    <property type="entry name" value="HAMP"/>
    <property type="match status" value="1"/>
</dbReference>
<dbReference type="CDD" id="cd00082">
    <property type="entry name" value="HisKA"/>
    <property type="match status" value="1"/>
</dbReference>
<comment type="caution">
    <text evidence="17">The sequence shown here is derived from an EMBL/GenBank/DDBJ whole genome shotgun (WGS) entry which is preliminary data.</text>
</comment>
<evidence type="ECO:0000256" key="3">
    <source>
        <dbReference type="ARBA" id="ARBA00012438"/>
    </source>
</evidence>
<dbReference type="InterPro" id="IPR003660">
    <property type="entry name" value="HAMP_dom"/>
</dbReference>
<dbReference type="EC" id="2.7.13.3" evidence="3"/>
<keyword evidence="11 14" id="KW-1133">Transmembrane helix</keyword>
<feature type="transmembrane region" description="Helical" evidence="14">
    <location>
        <begin position="12"/>
        <end position="33"/>
    </location>
</feature>
<comment type="catalytic activity">
    <reaction evidence="1">
        <text>ATP + protein L-histidine = ADP + protein N-phospho-L-histidine.</text>
        <dbReference type="EC" id="2.7.13.3"/>
    </reaction>
</comment>
<dbReference type="CDD" id="cd06225">
    <property type="entry name" value="HAMP"/>
    <property type="match status" value="1"/>
</dbReference>
<keyword evidence="4" id="KW-1003">Cell membrane</keyword>
<sequence length="468" mass="52888">MKQLTLAQKMWLIVCAAIIGTVSFSYALTHYFYEKYYVEKVDEGLRLEGFRLASNYSGGEVTAKLRDQIDWYNKMSDSEVFLVTNPRELSACLPFEVEYDSLISEQDRQQLLQGNPVTKSGFEERFGRTILSVSIPLLDDNRLQGILFLYIPLATIMEMNKELTSIFIPITVCFVLLSLVVGRTLINRITQPLRRLESAAHEMAHGNYAERVPITTHDEIGKVGQAFNQMACAVAEEDKRKKEFLANVSHELRTPISYVKGYSEAILDGVVESEQDQRSYISLIHREAGRMQRLVHDLLELAKLENNAYPLAITHLVYAQLIEDVLMTYRHILVQQHIALEIDLDPELIIEADQNRIEQVLHNLLDNAIRYTPEQGTISIKLRASSHTPCCELSISDTGIGIAPEHLPHITEPFYRANKARTRKDGGTGLGLAIVSNIVAMHGGTLTFHSIENEGTTVTIALPRYRET</sequence>
<evidence type="ECO:0000259" key="16">
    <source>
        <dbReference type="PROSITE" id="PS50885"/>
    </source>
</evidence>
<evidence type="ECO:0000256" key="7">
    <source>
        <dbReference type="ARBA" id="ARBA00022692"/>
    </source>
</evidence>
<dbReference type="SMART" id="SM00388">
    <property type="entry name" value="HisKA"/>
    <property type="match status" value="1"/>
</dbReference>
<dbReference type="PROSITE" id="PS50109">
    <property type="entry name" value="HIS_KIN"/>
    <property type="match status" value="1"/>
</dbReference>
<dbReference type="Proteomes" id="UP001527090">
    <property type="component" value="Unassembled WGS sequence"/>
</dbReference>
<evidence type="ECO:0000256" key="13">
    <source>
        <dbReference type="ARBA" id="ARBA00023136"/>
    </source>
</evidence>
<protein>
    <recommendedName>
        <fullName evidence="3">histidine kinase</fullName>
        <ecNumber evidence="3">2.7.13.3</ecNumber>
    </recommendedName>
</protein>
<evidence type="ECO:0000256" key="5">
    <source>
        <dbReference type="ARBA" id="ARBA00022553"/>
    </source>
</evidence>
<comment type="subcellular location">
    <subcellularLocation>
        <location evidence="2">Cell membrane</location>
        <topology evidence="2">Multi-pass membrane protein</topology>
    </subcellularLocation>
</comment>
<dbReference type="PRINTS" id="PR00344">
    <property type="entry name" value="BCTRLSENSOR"/>
</dbReference>
<dbReference type="SUPFAM" id="SSF158472">
    <property type="entry name" value="HAMP domain-like"/>
    <property type="match status" value="1"/>
</dbReference>
<dbReference type="InterPro" id="IPR004358">
    <property type="entry name" value="Sig_transdc_His_kin-like_C"/>
</dbReference>
<dbReference type="PANTHER" id="PTHR45528:SF1">
    <property type="entry name" value="SENSOR HISTIDINE KINASE CPXA"/>
    <property type="match status" value="1"/>
</dbReference>
<keyword evidence="5" id="KW-0597">Phosphoprotein</keyword>
<evidence type="ECO:0000256" key="10">
    <source>
        <dbReference type="ARBA" id="ARBA00022840"/>
    </source>
</evidence>
<organism evidence="17 18">
    <name type="scientific">Paenibacillus alvei</name>
    <name type="common">Bacillus alvei</name>
    <dbReference type="NCBI Taxonomy" id="44250"/>
    <lineage>
        <taxon>Bacteria</taxon>
        <taxon>Bacillati</taxon>
        <taxon>Bacillota</taxon>
        <taxon>Bacilli</taxon>
        <taxon>Bacillales</taxon>
        <taxon>Paenibacillaceae</taxon>
        <taxon>Paenibacillus</taxon>
    </lineage>
</organism>
<dbReference type="EMBL" id="JAMDLY010000004">
    <property type="protein sequence ID" value="MCY9527939.1"/>
    <property type="molecule type" value="Genomic_DNA"/>
</dbReference>
<keyword evidence="12" id="KW-0902">Two-component regulatory system</keyword>
<accession>A0ABT4E2I4</accession>
<evidence type="ECO:0000256" key="2">
    <source>
        <dbReference type="ARBA" id="ARBA00004651"/>
    </source>
</evidence>
<keyword evidence="7 14" id="KW-0812">Transmembrane</keyword>
<dbReference type="Gene3D" id="1.10.287.130">
    <property type="match status" value="1"/>
</dbReference>
<reference evidence="17 18" key="1">
    <citation type="submission" date="2022-05" db="EMBL/GenBank/DDBJ databases">
        <title>Genome Sequencing of Bee-Associated Microbes.</title>
        <authorList>
            <person name="Dunlap C."/>
        </authorList>
    </citation>
    <scope>NUCLEOTIDE SEQUENCE [LARGE SCALE GENOMIC DNA]</scope>
    <source>
        <strain evidence="17 18">NRRL NRS-750</strain>
    </source>
</reference>
<dbReference type="Gene3D" id="3.30.565.10">
    <property type="entry name" value="Histidine kinase-like ATPase, C-terminal domain"/>
    <property type="match status" value="1"/>
</dbReference>
<keyword evidence="6" id="KW-0808">Transferase</keyword>
<feature type="transmembrane region" description="Helical" evidence="14">
    <location>
        <begin position="166"/>
        <end position="186"/>
    </location>
</feature>
<evidence type="ECO:0000256" key="14">
    <source>
        <dbReference type="SAM" id="Phobius"/>
    </source>
</evidence>
<dbReference type="PROSITE" id="PS50885">
    <property type="entry name" value="HAMP"/>
    <property type="match status" value="1"/>
</dbReference>
<dbReference type="InterPro" id="IPR003661">
    <property type="entry name" value="HisK_dim/P_dom"/>
</dbReference>
<evidence type="ECO:0000256" key="6">
    <source>
        <dbReference type="ARBA" id="ARBA00022679"/>
    </source>
</evidence>
<evidence type="ECO:0000256" key="12">
    <source>
        <dbReference type="ARBA" id="ARBA00023012"/>
    </source>
</evidence>
<dbReference type="Pfam" id="PF02518">
    <property type="entry name" value="HATPase_c"/>
    <property type="match status" value="1"/>
</dbReference>
<evidence type="ECO:0000256" key="8">
    <source>
        <dbReference type="ARBA" id="ARBA00022741"/>
    </source>
</evidence>
<dbReference type="SMART" id="SM00304">
    <property type="entry name" value="HAMP"/>
    <property type="match status" value="1"/>
</dbReference>
<feature type="domain" description="Histidine kinase" evidence="15">
    <location>
        <begin position="247"/>
        <end position="466"/>
    </location>
</feature>
<dbReference type="PANTHER" id="PTHR45528">
    <property type="entry name" value="SENSOR HISTIDINE KINASE CPXA"/>
    <property type="match status" value="1"/>
</dbReference>
<evidence type="ECO:0000313" key="18">
    <source>
        <dbReference type="Proteomes" id="UP001527090"/>
    </source>
</evidence>
<dbReference type="SUPFAM" id="SSF55874">
    <property type="entry name" value="ATPase domain of HSP90 chaperone/DNA topoisomerase II/histidine kinase"/>
    <property type="match status" value="1"/>
</dbReference>
<name>A0ABT4E2I4_PAEAL</name>
<dbReference type="InterPro" id="IPR005467">
    <property type="entry name" value="His_kinase_dom"/>
</dbReference>
<dbReference type="Gene3D" id="6.10.340.10">
    <property type="match status" value="1"/>
</dbReference>
<dbReference type="CDD" id="cd00075">
    <property type="entry name" value="HATPase"/>
    <property type="match status" value="1"/>
</dbReference>
<keyword evidence="8" id="KW-0547">Nucleotide-binding</keyword>
<dbReference type="Pfam" id="PF00512">
    <property type="entry name" value="HisKA"/>
    <property type="match status" value="1"/>
</dbReference>
<keyword evidence="13 14" id="KW-0472">Membrane</keyword>
<feature type="domain" description="HAMP" evidence="16">
    <location>
        <begin position="187"/>
        <end position="239"/>
    </location>
</feature>
<dbReference type="InterPro" id="IPR036097">
    <property type="entry name" value="HisK_dim/P_sf"/>
</dbReference>